<name>A0ABQ4BX21_9ACTN</name>
<sequence length="108" mass="12124">MQIKVMDDYGCDPLWVRAEGDEVFEPQDPAELGLTRTLVGRLAAWRQWYESMVNIADPNDSRPVTASEDSALNAEGRRLAIRVAAELPEAVVWFYLDPEPGTSEVEET</sequence>
<comment type="caution">
    <text evidence="1">The sequence shown here is derived from an EMBL/GenBank/DDBJ whole genome shotgun (WGS) entry which is preliminary data.</text>
</comment>
<organism evidence="1 2">
    <name type="scientific">Asanoa iriomotensis</name>
    <dbReference type="NCBI Taxonomy" id="234613"/>
    <lineage>
        <taxon>Bacteria</taxon>
        <taxon>Bacillati</taxon>
        <taxon>Actinomycetota</taxon>
        <taxon>Actinomycetes</taxon>
        <taxon>Micromonosporales</taxon>
        <taxon>Micromonosporaceae</taxon>
        <taxon>Asanoa</taxon>
    </lineage>
</organism>
<accession>A0ABQ4BX21</accession>
<gene>
    <name evidence="1" type="ORF">Air01nite_11790</name>
</gene>
<proteinExistence type="predicted"/>
<protein>
    <submittedName>
        <fullName evidence="1">Uncharacterized protein</fullName>
    </submittedName>
</protein>
<dbReference type="EMBL" id="BONC01000005">
    <property type="protein sequence ID" value="GIF55084.1"/>
    <property type="molecule type" value="Genomic_DNA"/>
</dbReference>
<evidence type="ECO:0000313" key="2">
    <source>
        <dbReference type="Proteomes" id="UP000624325"/>
    </source>
</evidence>
<keyword evidence="2" id="KW-1185">Reference proteome</keyword>
<evidence type="ECO:0000313" key="1">
    <source>
        <dbReference type="EMBL" id="GIF55084.1"/>
    </source>
</evidence>
<reference evidence="1 2" key="1">
    <citation type="submission" date="2021-01" db="EMBL/GenBank/DDBJ databases">
        <title>Whole genome shotgun sequence of Asanoa iriomotensis NBRC 100142.</title>
        <authorList>
            <person name="Komaki H."/>
            <person name="Tamura T."/>
        </authorList>
    </citation>
    <scope>NUCLEOTIDE SEQUENCE [LARGE SCALE GENOMIC DNA]</scope>
    <source>
        <strain evidence="1 2">NBRC 100142</strain>
    </source>
</reference>
<dbReference type="RefSeq" id="WP_203700787.1">
    <property type="nucleotide sequence ID" value="NZ_BAAALU010000005.1"/>
</dbReference>
<dbReference type="Proteomes" id="UP000624325">
    <property type="component" value="Unassembled WGS sequence"/>
</dbReference>